<proteinExistence type="inferred from homology"/>
<comment type="subunit">
    <text evidence="4">The holoenzyme is a dodecamer composed of 6 PCCA/alpha subunits and 6 PCCB/beta subunits.</text>
</comment>
<feature type="domain" description="CoA carboxyltransferase N-terminal" evidence="9">
    <location>
        <begin position="43"/>
        <end position="287"/>
    </location>
</feature>
<dbReference type="PROSITE" id="PS50980">
    <property type="entry name" value="COA_CT_NTER"/>
    <property type="match status" value="1"/>
</dbReference>
<dbReference type="PANTHER" id="PTHR43842">
    <property type="entry name" value="PROPIONYL-COA CARBOXYLASE BETA CHAIN"/>
    <property type="match status" value="1"/>
</dbReference>
<evidence type="ECO:0000313" key="12">
    <source>
        <dbReference type="Proteomes" id="UP000703661"/>
    </source>
</evidence>
<dbReference type="GO" id="GO:0009062">
    <property type="term" value="P:fatty acid catabolic process"/>
    <property type="evidence" value="ECO:0007669"/>
    <property type="project" value="UniProtKB-ARBA"/>
</dbReference>
<comment type="similarity">
    <text evidence="2">Belongs to the AccD/PCCB family.</text>
</comment>
<evidence type="ECO:0000259" key="10">
    <source>
        <dbReference type="PROSITE" id="PS50989"/>
    </source>
</evidence>
<dbReference type="FunFam" id="3.90.226.10:FF:000016">
    <property type="entry name" value="Propionyl-CoA carboxylase, beta subunit"/>
    <property type="match status" value="1"/>
</dbReference>
<comment type="catalytic activity">
    <reaction evidence="8">
        <text>propanoyl-CoA + hydrogencarbonate + ATP = (S)-methylmalonyl-CoA + ADP + phosphate + H(+)</text>
        <dbReference type="Rhea" id="RHEA:23720"/>
        <dbReference type="ChEBI" id="CHEBI:15378"/>
        <dbReference type="ChEBI" id="CHEBI:17544"/>
        <dbReference type="ChEBI" id="CHEBI:30616"/>
        <dbReference type="ChEBI" id="CHEBI:43474"/>
        <dbReference type="ChEBI" id="CHEBI:57327"/>
        <dbReference type="ChEBI" id="CHEBI:57392"/>
        <dbReference type="ChEBI" id="CHEBI:456216"/>
        <dbReference type="EC" id="6.4.1.3"/>
    </reaction>
    <physiologicalReaction direction="left-to-right" evidence="8">
        <dbReference type="Rhea" id="RHEA:23721"/>
    </physiologicalReaction>
</comment>
<dbReference type="InterPro" id="IPR011762">
    <property type="entry name" value="COA_CT_N"/>
</dbReference>
<dbReference type="GO" id="GO:0004658">
    <property type="term" value="F:propionyl-CoA carboxylase activity"/>
    <property type="evidence" value="ECO:0007669"/>
    <property type="project" value="UniProtKB-EC"/>
</dbReference>
<organism evidence="11 12">
    <name type="scientific">Entomortierella chlamydospora</name>
    <dbReference type="NCBI Taxonomy" id="101097"/>
    <lineage>
        <taxon>Eukaryota</taxon>
        <taxon>Fungi</taxon>
        <taxon>Fungi incertae sedis</taxon>
        <taxon>Mucoromycota</taxon>
        <taxon>Mortierellomycotina</taxon>
        <taxon>Mortierellomycetes</taxon>
        <taxon>Mortierellales</taxon>
        <taxon>Mortierellaceae</taxon>
        <taxon>Entomortierella</taxon>
    </lineage>
</organism>
<dbReference type="InterPro" id="IPR029045">
    <property type="entry name" value="ClpP/crotonase-like_dom_sf"/>
</dbReference>
<evidence type="ECO:0000313" key="11">
    <source>
        <dbReference type="EMBL" id="KAG0021273.1"/>
    </source>
</evidence>
<accession>A0A9P6N1C0</accession>
<evidence type="ECO:0000256" key="4">
    <source>
        <dbReference type="ARBA" id="ARBA00038567"/>
    </source>
</evidence>
<comment type="pathway">
    <text evidence="1">Metabolic intermediate metabolism; propanoyl-CoA degradation; succinyl-CoA from propanoyl-CoA: step 1/3.</text>
</comment>
<evidence type="ECO:0000256" key="5">
    <source>
        <dbReference type="ARBA" id="ARBA00041138"/>
    </source>
</evidence>
<dbReference type="PANTHER" id="PTHR43842:SF2">
    <property type="entry name" value="PROPIONYL-COA CARBOXYLASE BETA CHAIN, MITOCHONDRIAL"/>
    <property type="match status" value="1"/>
</dbReference>
<dbReference type="InterPro" id="IPR011763">
    <property type="entry name" value="COA_CT_C"/>
</dbReference>
<evidence type="ECO:0000256" key="8">
    <source>
        <dbReference type="ARBA" id="ARBA00049495"/>
    </source>
</evidence>
<evidence type="ECO:0000256" key="6">
    <source>
        <dbReference type="ARBA" id="ARBA00042797"/>
    </source>
</evidence>
<gene>
    <name evidence="11" type="ORF">BGZ80_002742</name>
</gene>
<dbReference type="InterPro" id="IPR034733">
    <property type="entry name" value="AcCoA_carboxyl_beta"/>
</dbReference>
<comment type="caution">
    <text evidence="11">The sequence shown here is derived from an EMBL/GenBank/DDBJ whole genome shotgun (WGS) entry which is preliminary data.</text>
</comment>
<name>A0A9P6N1C0_9FUNG</name>
<dbReference type="AlphaFoldDB" id="A0A9P6N1C0"/>
<dbReference type="SUPFAM" id="SSF52096">
    <property type="entry name" value="ClpP/crotonase"/>
    <property type="match status" value="2"/>
</dbReference>
<dbReference type="PROSITE" id="PS50989">
    <property type="entry name" value="COA_CT_CTER"/>
    <property type="match status" value="1"/>
</dbReference>
<dbReference type="GO" id="GO:0005739">
    <property type="term" value="C:mitochondrion"/>
    <property type="evidence" value="ECO:0007669"/>
    <property type="project" value="TreeGrafter"/>
</dbReference>
<evidence type="ECO:0000256" key="7">
    <source>
        <dbReference type="ARBA" id="ARBA00048208"/>
    </source>
</evidence>
<dbReference type="InterPro" id="IPR051047">
    <property type="entry name" value="AccD/PCCB"/>
</dbReference>
<dbReference type="FunFam" id="3.90.226.10:FF:000017">
    <property type="entry name" value="Propionyl-CoA carboxylase subunit beta 5"/>
    <property type="match status" value="1"/>
</dbReference>
<keyword evidence="12" id="KW-1185">Reference proteome</keyword>
<evidence type="ECO:0000256" key="3">
    <source>
        <dbReference type="ARBA" id="ARBA00013050"/>
    </source>
</evidence>
<sequence>MFLRLSTAVASRTALASATRRSLPAFATAARHYAVGKTALSAENDVVSKIDEKRKESLLGGGLKRIETQHKKAYAGSFREYDAFVEHNCIDFGMDKQKITGDGVVTGHGTINGRRVFLFSQDFTAFGGSLSNTHAQKICKVMDKALLVGAPVIGLNDSGGARIQEGVESLAGYADIFLKNVTSSGVVPQISLIMGPCAGGAVYSPALTDFTFMVRDTSYLFVTGPDVVKTVTKEEVTQEELGGAKAHTVKSGVAHNAFENDIEALQRLRDFVDFLPLSNREPAPVRYTDDPSDREDASLNHIVPVDSTKAYDIKDVITRLVDDSQFFEIMPDYAKNIVIGFARMGGRTVSIIANQPLVSSGVLDINSSVKAARFVRFADAFNIPILTLVDVPGFLPGTAQEHNGIIRHGAKLLYAYAEATVPKVTVITRKAYGGAYDVMSSKHLRGDLNYAWPTAEIAVMGAKGAVEIIFRSSTDRASAEKDYISKFANPLPAAQRGYIDDVIEPSTTRRRIIEDLEMLRSKKLENPKRKHGNIPL</sequence>
<feature type="domain" description="CoA carboxyltransferase C-terminal" evidence="10">
    <location>
        <begin position="291"/>
        <end position="518"/>
    </location>
</feature>
<dbReference type="EC" id="6.4.1.3" evidence="3"/>
<dbReference type="Gene3D" id="3.90.226.10">
    <property type="entry name" value="2-enoyl-CoA Hydratase, Chain A, domain 1"/>
    <property type="match status" value="2"/>
</dbReference>
<dbReference type="Pfam" id="PF01039">
    <property type="entry name" value="Carboxyl_trans"/>
    <property type="match status" value="1"/>
</dbReference>
<evidence type="ECO:0000256" key="1">
    <source>
        <dbReference type="ARBA" id="ARBA00005060"/>
    </source>
</evidence>
<comment type="catalytic activity">
    <reaction evidence="7">
        <text>butanoyl-CoA + hydrogencarbonate + ATP = (2S)-ethylmalonyl-CoA + ADP + phosphate + H(+)</text>
        <dbReference type="Rhea" id="RHEA:59520"/>
        <dbReference type="ChEBI" id="CHEBI:15378"/>
        <dbReference type="ChEBI" id="CHEBI:17544"/>
        <dbReference type="ChEBI" id="CHEBI:30616"/>
        <dbReference type="ChEBI" id="CHEBI:43474"/>
        <dbReference type="ChEBI" id="CHEBI:57371"/>
        <dbReference type="ChEBI" id="CHEBI:60909"/>
        <dbReference type="ChEBI" id="CHEBI:456216"/>
    </reaction>
    <physiologicalReaction direction="left-to-right" evidence="7">
        <dbReference type="Rhea" id="RHEA:59521"/>
    </physiologicalReaction>
</comment>
<protein>
    <recommendedName>
        <fullName evidence="5">Propionyl-CoA carboxylase beta chain, mitochondrial</fullName>
        <ecNumber evidence="3">6.4.1.3</ecNumber>
    </recommendedName>
    <alternativeName>
        <fullName evidence="6">Propanoyl-CoA:carbon dioxide ligase subunit beta</fullName>
    </alternativeName>
</protein>
<dbReference type="EMBL" id="JAAAID010000169">
    <property type="protein sequence ID" value="KAG0021273.1"/>
    <property type="molecule type" value="Genomic_DNA"/>
</dbReference>
<evidence type="ECO:0000256" key="2">
    <source>
        <dbReference type="ARBA" id="ARBA00006102"/>
    </source>
</evidence>
<evidence type="ECO:0000259" key="9">
    <source>
        <dbReference type="PROSITE" id="PS50980"/>
    </source>
</evidence>
<reference evidence="11" key="1">
    <citation type="journal article" date="2020" name="Fungal Divers.">
        <title>Resolving the Mortierellaceae phylogeny through synthesis of multi-gene phylogenetics and phylogenomics.</title>
        <authorList>
            <person name="Vandepol N."/>
            <person name="Liber J."/>
            <person name="Desiro A."/>
            <person name="Na H."/>
            <person name="Kennedy M."/>
            <person name="Barry K."/>
            <person name="Grigoriev I.V."/>
            <person name="Miller A.N."/>
            <person name="O'Donnell K."/>
            <person name="Stajich J.E."/>
            <person name="Bonito G."/>
        </authorList>
    </citation>
    <scope>NUCLEOTIDE SEQUENCE</scope>
    <source>
        <strain evidence="11">NRRL 2769</strain>
    </source>
</reference>
<dbReference type="Proteomes" id="UP000703661">
    <property type="component" value="Unassembled WGS sequence"/>
</dbReference>